<feature type="chain" id="PRO_5043132109" evidence="1">
    <location>
        <begin position="25"/>
        <end position="79"/>
    </location>
</feature>
<dbReference type="WBParaSite" id="HNAJ_0001111001-mRNA-1">
    <property type="protein sequence ID" value="HNAJ_0001111001-mRNA-1"/>
    <property type="gene ID" value="HNAJ_0001111001"/>
</dbReference>
<evidence type="ECO:0000313" key="3">
    <source>
        <dbReference type="Proteomes" id="UP000278807"/>
    </source>
</evidence>
<dbReference type="EMBL" id="UZAE01013372">
    <property type="protein sequence ID" value="VDO09547.1"/>
    <property type="molecule type" value="Genomic_DNA"/>
</dbReference>
<evidence type="ECO:0000256" key="1">
    <source>
        <dbReference type="SAM" id="SignalP"/>
    </source>
</evidence>
<evidence type="ECO:0000313" key="4">
    <source>
        <dbReference type="WBParaSite" id="HNAJ_0001111001-mRNA-1"/>
    </source>
</evidence>
<proteinExistence type="predicted"/>
<keyword evidence="3" id="KW-1185">Reference proteome</keyword>
<protein>
    <submittedName>
        <fullName evidence="4">Secreted protein</fullName>
    </submittedName>
</protein>
<dbReference type="AlphaFoldDB" id="A0A0R3TTQ6"/>
<keyword evidence="1" id="KW-0732">Signal</keyword>
<gene>
    <name evidence="2" type="ORF">HNAJ_LOCUS11100</name>
</gene>
<dbReference type="Proteomes" id="UP000278807">
    <property type="component" value="Unassembled WGS sequence"/>
</dbReference>
<reference evidence="4" key="1">
    <citation type="submission" date="2017-02" db="UniProtKB">
        <authorList>
            <consortium name="WormBaseParasite"/>
        </authorList>
    </citation>
    <scope>IDENTIFICATION</scope>
</reference>
<evidence type="ECO:0000313" key="2">
    <source>
        <dbReference type="EMBL" id="VDO09547.1"/>
    </source>
</evidence>
<accession>A0A0R3TTQ6</accession>
<reference evidence="2 3" key="2">
    <citation type="submission" date="2018-11" db="EMBL/GenBank/DDBJ databases">
        <authorList>
            <consortium name="Pathogen Informatics"/>
        </authorList>
    </citation>
    <scope>NUCLEOTIDE SEQUENCE [LARGE SCALE GENOMIC DNA]</scope>
</reference>
<name>A0A0R3TTQ6_RODNA</name>
<sequence length="79" mass="8398">MKALCNCVFIAIFLLTNVIDQTNAAWVGSTYDSNSDGHNPFSQQDGGGLGNQGPIIGNFYDPNTGRHGRLEITYYGGGG</sequence>
<organism evidence="4">
    <name type="scientific">Rodentolepis nana</name>
    <name type="common">Dwarf tapeworm</name>
    <name type="synonym">Hymenolepis nana</name>
    <dbReference type="NCBI Taxonomy" id="102285"/>
    <lineage>
        <taxon>Eukaryota</taxon>
        <taxon>Metazoa</taxon>
        <taxon>Spiralia</taxon>
        <taxon>Lophotrochozoa</taxon>
        <taxon>Platyhelminthes</taxon>
        <taxon>Cestoda</taxon>
        <taxon>Eucestoda</taxon>
        <taxon>Cyclophyllidea</taxon>
        <taxon>Hymenolepididae</taxon>
        <taxon>Rodentolepis</taxon>
    </lineage>
</organism>
<feature type="signal peptide" evidence="1">
    <location>
        <begin position="1"/>
        <end position="24"/>
    </location>
</feature>